<feature type="coiled-coil region" evidence="1">
    <location>
        <begin position="198"/>
        <end position="253"/>
    </location>
</feature>
<keyword evidence="1" id="KW-0175">Coiled coil</keyword>
<keyword evidence="3" id="KW-1185">Reference proteome</keyword>
<gene>
    <name evidence="2" type="ORF">PRZ48_005751</name>
</gene>
<evidence type="ECO:0000313" key="2">
    <source>
        <dbReference type="EMBL" id="KAK4502326.1"/>
    </source>
</evidence>
<feature type="coiled-coil region" evidence="1">
    <location>
        <begin position="341"/>
        <end position="382"/>
    </location>
</feature>
<sequence length="452" mass="52126">MPFSLSNTRARFSRAISHFKRKISVTEITEAPNLSIDNFLAARNHEQETNDGDERPMCQCATCQGNTQARDQDQKSPVRERVDSVIAQSPGPEVSQVSLVFISQDGLSSLPAFTVKQTPARRRSSADTSVTTFHVLEDRRTSKDTVMASPSALVQAFRDCIPTHPALVDLPPPFNRHSDPTYREGPAKRAEIHRKASQQALERRCSDLDDEADKLAKRLEETEKALADSRQELDNVLDELAAREEANHDLRKKCSEQEKSITYWIHQHDTLARDVSTLRTLLDRCTEQELQDEDRIRTLLQCRRHRHCRLRSDNVYLSEQLTAATTQLEALKNIEYEYDLLKYETREIQGQQDENNRLEQELQTCRAQNIALETQVRDLRNQRSSDEDIAATQLAEREVFVMHERLRMTERELKMRKTSLEVVRQNNRDLGAEIACLKHRLVDQAKDVRWTV</sequence>
<evidence type="ECO:0000313" key="3">
    <source>
        <dbReference type="Proteomes" id="UP001305779"/>
    </source>
</evidence>
<dbReference type="EMBL" id="JAXOVC010000004">
    <property type="protein sequence ID" value="KAK4502326.1"/>
    <property type="molecule type" value="Genomic_DNA"/>
</dbReference>
<proteinExistence type="predicted"/>
<reference evidence="2 3" key="1">
    <citation type="journal article" date="2023" name="G3 (Bethesda)">
        <title>A chromosome-level genome assembly of Zasmidium syzygii isolated from banana leaves.</title>
        <authorList>
            <person name="van Westerhoven A.C."/>
            <person name="Mehrabi R."/>
            <person name="Talebi R."/>
            <person name="Steentjes M.B.F."/>
            <person name="Corcolon B."/>
            <person name="Chong P.A."/>
            <person name="Kema G.H.J."/>
            <person name="Seidl M.F."/>
        </authorList>
    </citation>
    <scope>NUCLEOTIDE SEQUENCE [LARGE SCALE GENOMIC DNA]</scope>
    <source>
        <strain evidence="2 3">P124</strain>
    </source>
</reference>
<dbReference type="Proteomes" id="UP001305779">
    <property type="component" value="Unassembled WGS sequence"/>
</dbReference>
<organism evidence="2 3">
    <name type="scientific">Zasmidium cellare</name>
    <name type="common">Wine cellar mold</name>
    <name type="synonym">Racodium cellare</name>
    <dbReference type="NCBI Taxonomy" id="395010"/>
    <lineage>
        <taxon>Eukaryota</taxon>
        <taxon>Fungi</taxon>
        <taxon>Dikarya</taxon>
        <taxon>Ascomycota</taxon>
        <taxon>Pezizomycotina</taxon>
        <taxon>Dothideomycetes</taxon>
        <taxon>Dothideomycetidae</taxon>
        <taxon>Mycosphaerellales</taxon>
        <taxon>Mycosphaerellaceae</taxon>
        <taxon>Zasmidium</taxon>
    </lineage>
</organism>
<comment type="caution">
    <text evidence="2">The sequence shown here is derived from an EMBL/GenBank/DDBJ whole genome shotgun (WGS) entry which is preliminary data.</text>
</comment>
<name>A0ABR0EME5_ZASCE</name>
<protein>
    <submittedName>
        <fullName evidence="2">Uncharacterized protein</fullName>
    </submittedName>
</protein>
<evidence type="ECO:0000256" key="1">
    <source>
        <dbReference type="SAM" id="Coils"/>
    </source>
</evidence>
<accession>A0ABR0EME5</accession>